<protein>
    <submittedName>
        <fullName evidence="2">Magnesium-chelatase 67 kDa subunit</fullName>
    </submittedName>
</protein>
<feature type="signal peptide" evidence="1">
    <location>
        <begin position="1"/>
        <end position="29"/>
    </location>
</feature>
<accession>A0A0A9Y384</accession>
<evidence type="ECO:0000256" key="1">
    <source>
        <dbReference type="SAM" id="SignalP"/>
    </source>
</evidence>
<feature type="non-terminal residue" evidence="2">
    <location>
        <position position="1"/>
    </location>
</feature>
<dbReference type="EMBL" id="GBHO01018031">
    <property type="protein sequence ID" value="JAG25573.1"/>
    <property type="molecule type" value="Transcribed_RNA"/>
</dbReference>
<evidence type="ECO:0000313" key="2">
    <source>
        <dbReference type="EMBL" id="JAG25573.1"/>
    </source>
</evidence>
<sequence length="344" mass="36687">RINIPPSISIKMKEPALLVLLCLAALTSSLPLSGLFDHPSIEFEGGFDESTGLKDASGVVMLQSGPLSVTAGRDSSGKLAGGVGVYETNQISFGNFGKLSIKATTTADGMYNALVDTEVFTGSRTFNPMTVSLSRQPNGFDFLGTTDLGYIGGTYATSTQNNVIPKFELHLNTNGWITAVANGRIKDRKIEMLSYNAGFNTGLLSGAVNMDGDRNVMDYELGASLGLIHGAMKINRSNSNQRNYKAGVSLGVVSFDAEINADNTRSYNAEIDTGILQYSYNTGKDDTTWKGSLDLANIGIDCERTKEGLTIAGGRIQLGTSVINIHRDSTGHFTVKVNRGSIVE</sequence>
<organism evidence="2">
    <name type="scientific">Lygus hesperus</name>
    <name type="common">Western plant bug</name>
    <dbReference type="NCBI Taxonomy" id="30085"/>
    <lineage>
        <taxon>Eukaryota</taxon>
        <taxon>Metazoa</taxon>
        <taxon>Ecdysozoa</taxon>
        <taxon>Arthropoda</taxon>
        <taxon>Hexapoda</taxon>
        <taxon>Insecta</taxon>
        <taxon>Pterygota</taxon>
        <taxon>Neoptera</taxon>
        <taxon>Paraneoptera</taxon>
        <taxon>Hemiptera</taxon>
        <taxon>Heteroptera</taxon>
        <taxon>Panheteroptera</taxon>
        <taxon>Cimicomorpha</taxon>
        <taxon>Miridae</taxon>
        <taxon>Mirini</taxon>
        <taxon>Lygus</taxon>
    </lineage>
</organism>
<reference evidence="2" key="1">
    <citation type="journal article" date="2014" name="PLoS ONE">
        <title>Transcriptome-Based Identification of ABC Transporters in the Western Tarnished Plant Bug Lygus hesperus.</title>
        <authorList>
            <person name="Hull J.J."/>
            <person name="Chaney K."/>
            <person name="Geib S.M."/>
            <person name="Fabrick J.A."/>
            <person name="Brent C.S."/>
            <person name="Walsh D."/>
            <person name="Lavine L.C."/>
        </authorList>
    </citation>
    <scope>NUCLEOTIDE SEQUENCE</scope>
</reference>
<feature type="chain" id="PRO_5002072171" evidence="1">
    <location>
        <begin position="30"/>
        <end position="344"/>
    </location>
</feature>
<proteinExistence type="predicted"/>
<reference evidence="2" key="2">
    <citation type="submission" date="2014-07" db="EMBL/GenBank/DDBJ databases">
        <authorList>
            <person name="Hull J."/>
        </authorList>
    </citation>
    <scope>NUCLEOTIDE SEQUENCE</scope>
</reference>
<dbReference type="AlphaFoldDB" id="A0A0A9Y384"/>
<keyword evidence="1" id="KW-0732">Signal</keyword>
<gene>
    <name evidence="2" type="primary">bchD</name>
    <name evidence="2" type="ORF">CM83_58210</name>
</gene>
<name>A0A0A9Y384_LYGHE</name>